<dbReference type="Gene3D" id="6.10.230.10">
    <property type="match status" value="1"/>
</dbReference>
<evidence type="ECO:0000256" key="11">
    <source>
        <dbReference type="ARBA" id="ARBA00038318"/>
    </source>
</evidence>
<dbReference type="Pfam" id="PF09744">
    <property type="entry name" value="RH1"/>
    <property type="match status" value="1"/>
</dbReference>
<dbReference type="Proteomes" id="UP001333110">
    <property type="component" value="Unassembled WGS sequence"/>
</dbReference>
<evidence type="ECO:0000313" key="17">
    <source>
        <dbReference type="EMBL" id="KAK4813181.1"/>
    </source>
</evidence>
<dbReference type="GO" id="GO:0060271">
    <property type="term" value="P:cilium assembly"/>
    <property type="evidence" value="ECO:0007669"/>
    <property type="project" value="TreeGrafter"/>
</dbReference>
<dbReference type="InterPro" id="IPR021563">
    <property type="entry name" value="RILP_dimer"/>
</dbReference>
<gene>
    <name evidence="17" type="ORF">QYF61_014012</name>
</gene>
<dbReference type="GO" id="GO:0031267">
    <property type="term" value="F:small GTPase binding"/>
    <property type="evidence" value="ECO:0007669"/>
    <property type="project" value="TreeGrafter"/>
</dbReference>
<comment type="similarity">
    <text evidence="11">Belongs to the RILPL family.</text>
</comment>
<evidence type="ECO:0000313" key="18">
    <source>
        <dbReference type="Proteomes" id="UP001333110"/>
    </source>
</evidence>
<keyword evidence="4" id="KW-0813">Transport</keyword>
<comment type="caution">
    <text evidence="17">The sequence shown here is derived from an EMBL/GenBank/DDBJ whole genome shotgun (WGS) entry which is preliminary data.</text>
</comment>
<evidence type="ECO:0000256" key="6">
    <source>
        <dbReference type="ARBA" id="ARBA00022927"/>
    </source>
</evidence>
<evidence type="ECO:0000256" key="13">
    <source>
        <dbReference type="ARBA" id="ARBA00042424"/>
    </source>
</evidence>
<evidence type="ECO:0000256" key="14">
    <source>
        <dbReference type="SAM" id="MobiDB-lite"/>
    </source>
</evidence>
<evidence type="ECO:0000259" key="16">
    <source>
        <dbReference type="PROSITE" id="PS51777"/>
    </source>
</evidence>
<feature type="region of interest" description="Disordered" evidence="14">
    <location>
        <begin position="198"/>
        <end position="217"/>
    </location>
</feature>
<dbReference type="GO" id="GO:0046983">
    <property type="term" value="F:protein dimerization activity"/>
    <property type="evidence" value="ECO:0007669"/>
    <property type="project" value="InterPro"/>
</dbReference>
<feature type="region of interest" description="Disordered" evidence="14">
    <location>
        <begin position="310"/>
        <end position="345"/>
    </location>
</feature>
<keyword evidence="5" id="KW-0963">Cytoplasm</keyword>
<keyword evidence="10" id="KW-0966">Cell projection</keyword>
<dbReference type="GO" id="GO:0051959">
    <property type="term" value="F:dynein light intermediate chain binding"/>
    <property type="evidence" value="ECO:0007669"/>
    <property type="project" value="TreeGrafter"/>
</dbReference>
<dbReference type="AlphaFoldDB" id="A0AAN7RYB1"/>
<dbReference type="PANTHER" id="PTHR21502:SF6">
    <property type="entry name" value="RILP-LIKE PROTEIN 1"/>
    <property type="match status" value="1"/>
</dbReference>
<dbReference type="PROSITE" id="PS51776">
    <property type="entry name" value="RH1"/>
    <property type="match status" value="1"/>
</dbReference>
<evidence type="ECO:0000259" key="15">
    <source>
        <dbReference type="PROSITE" id="PS51776"/>
    </source>
</evidence>
<organism evidence="17 18">
    <name type="scientific">Mycteria americana</name>
    <name type="common">Wood stork</name>
    <dbReference type="NCBI Taxonomy" id="33587"/>
    <lineage>
        <taxon>Eukaryota</taxon>
        <taxon>Metazoa</taxon>
        <taxon>Chordata</taxon>
        <taxon>Craniata</taxon>
        <taxon>Vertebrata</taxon>
        <taxon>Euteleostomi</taxon>
        <taxon>Archelosauria</taxon>
        <taxon>Archosauria</taxon>
        <taxon>Dinosauria</taxon>
        <taxon>Saurischia</taxon>
        <taxon>Theropoda</taxon>
        <taxon>Coelurosauria</taxon>
        <taxon>Aves</taxon>
        <taxon>Neognathae</taxon>
        <taxon>Neoaves</taxon>
        <taxon>Aequornithes</taxon>
        <taxon>Ciconiiformes</taxon>
        <taxon>Ciconiidae</taxon>
        <taxon>Mycteria</taxon>
    </lineage>
</organism>
<evidence type="ECO:0000256" key="3">
    <source>
        <dbReference type="ARBA" id="ARBA00004514"/>
    </source>
</evidence>
<feature type="compositionally biased region" description="Polar residues" evidence="14">
    <location>
        <begin position="310"/>
        <end position="328"/>
    </location>
</feature>
<evidence type="ECO:0000256" key="2">
    <source>
        <dbReference type="ARBA" id="ARBA00004300"/>
    </source>
</evidence>
<name>A0AAN7RYB1_MYCAM</name>
<evidence type="ECO:0000256" key="1">
    <source>
        <dbReference type="ARBA" id="ARBA00004138"/>
    </source>
</evidence>
<evidence type="ECO:0000256" key="5">
    <source>
        <dbReference type="ARBA" id="ARBA00022490"/>
    </source>
</evidence>
<dbReference type="CDD" id="cd14445">
    <property type="entry name" value="RILP-like"/>
    <property type="match status" value="1"/>
</dbReference>
<feature type="compositionally biased region" description="Polar residues" evidence="14">
    <location>
        <begin position="281"/>
        <end position="292"/>
    </location>
</feature>
<feature type="region of interest" description="Disordered" evidence="14">
    <location>
        <begin position="270"/>
        <end position="296"/>
    </location>
</feature>
<evidence type="ECO:0000256" key="12">
    <source>
        <dbReference type="ARBA" id="ARBA00040816"/>
    </source>
</evidence>
<sequence>MDGGGGGAPPALEKNAAELTVMDVYDIASAVGQEFERVIDQHGCEAIARLMPKVVRVLEILEVLVSRNHINPEMEELRLELDRLRLERMDRIEKERKHQKRERQVMKKLKEVVDKQRDEIRAKDRELGLKNEDVEALQQQQNRLMKINHDLRHRITVVEAQGKALIEQKVELEAYLQTKEQEMGNLRAELGKLREKLQGEDSQNGEEVKAEPNNDDCLSESEKMAMDLKDPNRPRFTLQELRDVLHERNELKSKVFLLQEELLYYKSEEIEEETRSPQPTPIIQSKPSTQPESGIKRLFSFFSRDKKRMQASQKNVHFQDTFGEWSNSNKDDSYTEQGQEALQHL</sequence>
<comment type="subcellular location">
    <subcellularLocation>
        <location evidence="1">Cell projection</location>
        <location evidence="1">Cilium</location>
    </subcellularLocation>
    <subcellularLocation>
        <location evidence="2">Cytoplasm</location>
        <location evidence="2">Cytoskeleton</location>
        <location evidence="2">Microtubule organizing center</location>
        <location evidence="2">Centrosome</location>
    </subcellularLocation>
    <subcellularLocation>
        <location evidence="3">Cytoplasm</location>
        <location evidence="3">Cytosol</location>
    </subcellularLocation>
</comment>
<dbReference type="GO" id="GO:0005813">
    <property type="term" value="C:centrosome"/>
    <property type="evidence" value="ECO:0007669"/>
    <property type="project" value="UniProtKB-SubCell"/>
</dbReference>
<dbReference type="GO" id="GO:0005829">
    <property type="term" value="C:cytosol"/>
    <property type="evidence" value="ECO:0007669"/>
    <property type="project" value="UniProtKB-SubCell"/>
</dbReference>
<evidence type="ECO:0000256" key="9">
    <source>
        <dbReference type="ARBA" id="ARBA00023212"/>
    </source>
</evidence>
<feature type="domain" description="RH1" evidence="15">
    <location>
        <begin position="7"/>
        <end position="94"/>
    </location>
</feature>
<keyword evidence="7" id="KW-0175">Coiled coil</keyword>
<dbReference type="PANTHER" id="PTHR21502">
    <property type="entry name" value="ZINC FINGER PROTEIN DZIP1"/>
    <property type="match status" value="1"/>
</dbReference>
<keyword evidence="8" id="KW-0969">Cilium</keyword>
<dbReference type="InterPro" id="IPR051241">
    <property type="entry name" value="DZIP_RILPL"/>
</dbReference>
<accession>A0AAN7RYB1</accession>
<evidence type="ECO:0000256" key="8">
    <source>
        <dbReference type="ARBA" id="ARBA00023069"/>
    </source>
</evidence>
<dbReference type="InterPro" id="IPR034744">
    <property type="entry name" value="RH2"/>
</dbReference>
<dbReference type="GO" id="GO:0015031">
    <property type="term" value="P:protein transport"/>
    <property type="evidence" value="ECO:0007669"/>
    <property type="project" value="UniProtKB-KW"/>
</dbReference>
<dbReference type="PROSITE" id="PS51777">
    <property type="entry name" value="RH2"/>
    <property type="match status" value="1"/>
</dbReference>
<feature type="domain" description="RH2" evidence="16">
    <location>
        <begin position="233"/>
        <end position="298"/>
    </location>
</feature>
<evidence type="ECO:0000256" key="7">
    <source>
        <dbReference type="ARBA" id="ARBA00023054"/>
    </source>
</evidence>
<evidence type="ECO:0000256" key="4">
    <source>
        <dbReference type="ARBA" id="ARBA00022448"/>
    </source>
</evidence>
<keyword evidence="6" id="KW-0653">Protein transport</keyword>
<proteinExistence type="inferred from homology"/>
<dbReference type="InterPro" id="IPR034743">
    <property type="entry name" value="RH1"/>
</dbReference>
<evidence type="ECO:0000256" key="10">
    <source>
        <dbReference type="ARBA" id="ARBA00023273"/>
    </source>
</evidence>
<dbReference type="Gene3D" id="1.20.58.1770">
    <property type="match status" value="1"/>
</dbReference>
<keyword evidence="18" id="KW-1185">Reference proteome</keyword>
<dbReference type="GO" id="GO:0036064">
    <property type="term" value="C:ciliary basal body"/>
    <property type="evidence" value="ECO:0007669"/>
    <property type="project" value="TreeGrafter"/>
</dbReference>
<protein>
    <recommendedName>
        <fullName evidence="12">RILP-like protein 1</fullName>
    </recommendedName>
    <alternativeName>
        <fullName evidence="13">Rab-interacting lysosomal-like protein 1</fullName>
    </alternativeName>
</protein>
<dbReference type="Pfam" id="PF11461">
    <property type="entry name" value="RILP"/>
    <property type="match status" value="1"/>
</dbReference>
<dbReference type="FunFam" id="1.20.58.1770:FF:000002">
    <property type="entry name" value="RILP-like protein 1 isoform X1"/>
    <property type="match status" value="1"/>
</dbReference>
<reference evidence="17 18" key="1">
    <citation type="journal article" date="2023" name="J. Hered.">
        <title>Chromosome-level genome of the wood stork (Mycteria americana) provides insight into avian chromosome evolution.</title>
        <authorList>
            <person name="Flamio R. Jr."/>
            <person name="Ramstad K.M."/>
        </authorList>
    </citation>
    <scope>NUCLEOTIDE SEQUENCE [LARGE SCALE GENOMIC DNA]</scope>
    <source>
        <strain evidence="17">JAX WOST 10</strain>
    </source>
</reference>
<feature type="compositionally biased region" description="Polar residues" evidence="14">
    <location>
        <begin position="335"/>
        <end position="345"/>
    </location>
</feature>
<dbReference type="EMBL" id="JAUNZN010000013">
    <property type="protein sequence ID" value="KAK4813181.1"/>
    <property type="molecule type" value="Genomic_DNA"/>
</dbReference>
<keyword evidence="9" id="KW-0206">Cytoskeleton</keyword>
<dbReference type="SUPFAM" id="SSF161256">
    <property type="entry name" value="RILP dimerisation region"/>
    <property type="match status" value="1"/>
</dbReference>